<reference evidence="2" key="1">
    <citation type="submission" date="2022-10" db="EMBL/GenBank/DDBJ databases">
        <authorList>
            <person name="Yu W.X."/>
        </authorList>
    </citation>
    <scope>NUCLEOTIDE SEQUENCE</scope>
    <source>
        <strain evidence="2">D04</strain>
    </source>
</reference>
<dbReference type="AlphaFoldDB" id="A0AAE3SJK1"/>
<feature type="signal peptide" evidence="1">
    <location>
        <begin position="1"/>
        <end position="17"/>
    </location>
</feature>
<accession>A0AAE3SJK1</accession>
<sequence>MRKFLLLFLLIPLCISAQEVSLESFIVDYNKESLKILKSTENDQELVLELSKLTLELREKHADIVTEYKSKIKKANPDLNELQVENEFTKALTIEIIRYCPSFVTLNRRLMDKCPKENESLNLICQDIEDVILSYTTEPLIVQKELADGQLLPSIRKHKKQIEKDYPKGMLDPDLIQNLGTYLIHKSNAYCRAYLAEQTLKNFE</sequence>
<evidence type="ECO:0000313" key="3">
    <source>
        <dbReference type="Proteomes" id="UP001207408"/>
    </source>
</evidence>
<keyword evidence="3" id="KW-1185">Reference proteome</keyword>
<gene>
    <name evidence="2" type="ORF">OM074_07545</name>
</gene>
<organism evidence="2 3">
    <name type="scientific">Plebeiibacterium marinum</name>
    <dbReference type="NCBI Taxonomy" id="2992111"/>
    <lineage>
        <taxon>Bacteria</taxon>
        <taxon>Pseudomonadati</taxon>
        <taxon>Bacteroidota</taxon>
        <taxon>Bacteroidia</taxon>
        <taxon>Marinilabiliales</taxon>
        <taxon>Marinilabiliaceae</taxon>
        <taxon>Plebeiibacterium</taxon>
    </lineage>
</organism>
<evidence type="ECO:0000313" key="2">
    <source>
        <dbReference type="EMBL" id="MCW3805478.1"/>
    </source>
</evidence>
<dbReference type="EMBL" id="JAPDPI010000011">
    <property type="protein sequence ID" value="MCW3805478.1"/>
    <property type="molecule type" value="Genomic_DNA"/>
</dbReference>
<feature type="chain" id="PRO_5042093254" description="DUF4142 domain-containing protein" evidence="1">
    <location>
        <begin position="18"/>
        <end position="204"/>
    </location>
</feature>
<proteinExistence type="predicted"/>
<comment type="caution">
    <text evidence="2">The sequence shown here is derived from an EMBL/GenBank/DDBJ whole genome shotgun (WGS) entry which is preliminary data.</text>
</comment>
<evidence type="ECO:0008006" key="4">
    <source>
        <dbReference type="Google" id="ProtNLM"/>
    </source>
</evidence>
<dbReference type="Proteomes" id="UP001207408">
    <property type="component" value="Unassembled WGS sequence"/>
</dbReference>
<keyword evidence="1" id="KW-0732">Signal</keyword>
<evidence type="ECO:0000256" key="1">
    <source>
        <dbReference type="SAM" id="SignalP"/>
    </source>
</evidence>
<name>A0AAE3SJK1_9BACT</name>
<dbReference type="RefSeq" id="WP_301198849.1">
    <property type="nucleotide sequence ID" value="NZ_JAPDPI010000011.1"/>
</dbReference>
<protein>
    <recommendedName>
        <fullName evidence="4">DUF4142 domain-containing protein</fullName>
    </recommendedName>
</protein>